<keyword evidence="11 14" id="KW-0472">Membrane</keyword>
<name>A0A2G5FCE0_AQUCA</name>
<feature type="transmembrane region" description="Helical" evidence="14">
    <location>
        <begin position="1187"/>
        <end position="1206"/>
    </location>
</feature>
<feature type="transmembrane region" description="Helical" evidence="14">
    <location>
        <begin position="1218"/>
        <end position="1239"/>
    </location>
</feature>
<keyword evidence="9" id="KW-1278">Translocase</keyword>
<keyword evidence="4" id="KW-0813">Transport</keyword>
<evidence type="ECO:0000256" key="12">
    <source>
        <dbReference type="ARBA" id="ARBA00034018"/>
    </source>
</evidence>
<dbReference type="CDD" id="cd18605">
    <property type="entry name" value="ABC_6TM_MRP7_D2_like"/>
    <property type="match status" value="1"/>
</dbReference>
<feature type="transmembrane region" description="Helical" evidence="14">
    <location>
        <begin position="562"/>
        <end position="583"/>
    </location>
</feature>
<evidence type="ECO:0000256" key="8">
    <source>
        <dbReference type="ARBA" id="ARBA00022840"/>
    </source>
</evidence>
<organism evidence="17 18">
    <name type="scientific">Aquilegia coerulea</name>
    <name type="common">Rocky mountain columbine</name>
    <dbReference type="NCBI Taxonomy" id="218851"/>
    <lineage>
        <taxon>Eukaryota</taxon>
        <taxon>Viridiplantae</taxon>
        <taxon>Streptophyta</taxon>
        <taxon>Embryophyta</taxon>
        <taxon>Tracheophyta</taxon>
        <taxon>Spermatophyta</taxon>
        <taxon>Magnoliopsida</taxon>
        <taxon>Ranunculales</taxon>
        <taxon>Ranunculaceae</taxon>
        <taxon>Thalictroideae</taxon>
        <taxon>Aquilegia</taxon>
    </lineage>
</organism>
<feature type="domain" description="ABC transporter" evidence="15">
    <location>
        <begin position="1281"/>
        <end position="1514"/>
    </location>
</feature>
<dbReference type="InterPro" id="IPR017871">
    <property type="entry name" value="ABC_transporter-like_CS"/>
</dbReference>
<dbReference type="SUPFAM" id="SSF52540">
    <property type="entry name" value="P-loop containing nucleoside triphosphate hydrolases"/>
    <property type="match status" value="2"/>
</dbReference>
<comment type="catalytic activity">
    <reaction evidence="12">
        <text>ATP + H2O + xenobioticSide 1 = ADP + phosphate + xenobioticSide 2.</text>
        <dbReference type="EC" id="7.6.2.2"/>
    </reaction>
</comment>
<evidence type="ECO:0000256" key="4">
    <source>
        <dbReference type="ARBA" id="ARBA00022448"/>
    </source>
</evidence>
<feature type="transmembrane region" description="Helical" evidence="14">
    <location>
        <begin position="378"/>
        <end position="395"/>
    </location>
</feature>
<feature type="transmembrane region" description="Helical" evidence="14">
    <location>
        <begin position="589"/>
        <end position="606"/>
    </location>
</feature>
<evidence type="ECO:0000256" key="1">
    <source>
        <dbReference type="ARBA" id="ARBA00004370"/>
    </source>
</evidence>
<reference evidence="17 18" key="1">
    <citation type="submission" date="2017-09" db="EMBL/GenBank/DDBJ databases">
        <title>WGS assembly of Aquilegia coerulea Goldsmith.</title>
        <authorList>
            <person name="Hodges S."/>
            <person name="Kramer E."/>
            <person name="Nordborg M."/>
            <person name="Tomkins J."/>
            <person name="Borevitz J."/>
            <person name="Derieg N."/>
            <person name="Yan J."/>
            <person name="Mihaltcheva S."/>
            <person name="Hayes R.D."/>
            <person name="Rokhsar D."/>
        </authorList>
    </citation>
    <scope>NUCLEOTIDE SEQUENCE [LARGE SCALE GENOMIC DNA]</scope>
    <source>
        <strain evidence="18">cv. Goldsmith</strain>
    </source>
</reference>
<keyword evidence="8" id="KW-0067">ATP-binding</keyword>
<dbReference type="EMBL" id="KZ305018">
    <property type="protein sequence ID" value="PIA65652.1"/>
    <property type="molecule type" value="Genomic_DNA"/>
</dbReference>
<feature type="transmembrane region" description="Helical" evidence="14">
    <location>
        <begin position="456"/>
        <end position="474"/>
    </location>
</feature>
<evidence type="ECO:0000256" key="6">
    <source>
        <dbReference type="ARBA" id="ARBA00022737"/>
    </source>
</evidence>
<feature type="domain" description="ABC transporter" evidence="15">
    <location>
        <begin position="666"/>
        <end position="893"/>
    </location>
</feature>
<comment type="subcellular location">
    <subcellularLocation>
        <location evidence="1">Membrane</location>
    </subcellularLocation>
</comment>
<feature type="compositionally biased region" description="Low complexity" evidence="13">
    <location>
        <begin position="902"/>
        <end position="911"/>
    </location>
</feature>
<dbReference type="FunFam" id="3.40.50.300:FF:000973">
    <property type="entry name" value="Multidrug resistance-associated protein 4"/>
    <property type="match status" value="1"/>
</dbReference>
<dbReference type="CDD" id="cd18598">
    <property type="entry name" value="ABC_6TM_MRP7_D1_like"/>
    <property type="match status" value="1"/>
</dbReference>
<dbReference type="Gene3D" id="1.20.1560.10">
    <property type="entry name" value="ABC transporter type 1, transmembrane domain"/>
    <property type="match status" value="2"/>
</dbReference>
<feature type="transmembrane region" description="Helical" evidence="14">
    <location>
        <begin position="209"/>
        <end position="228"/>
    </location>
</feature>
<accession>A0A2G5FCE0</accession>
<evidence type="ECO:0000256" key="10">
    <source>
        <dbReference type="ARBA" id="ARBA00022989"/>
    </source>
</evidence>
<dbReference type="OrthoDB" id="6500128at2759"/>
<dbReference type="SUPFAM" id="SSF90123">
    <property type="entry name" value="ABC transporter transmembrane region"/>
    <property type="match status" value="2"/>
</dbReference>
<evidence type="ECO:0000259" key="15">
    <source>
        <dbReference type="PROSITE" id="PS50893"/>
    </source>
</evidence>
<feature type="transmembrane region" description="Helical" evidence="14">
    <location>
        <begin position="64"/>
        <end position="86"/>
    </location>
</feature>
<evidence type="ECO:0000256" key="7">
    <source>
        <dbReference type="ARBA" id="ARBA00022741"/>
    </source>
</evidence>
<dbReference type="FunFam" id="3.40.50.300:FF:000630">
    <property type="entry name" value="ATP-binding cassette (ABC) transporter, putative"/>
    <property type="match status" value="1"/>
</dbReference>
<feature type="transmembrane region" description="Helical" evidence="14">
    <location>
        <begin position="112"/>
        <end position="135"/>
    </location>
</feature>
<dbReference type="InterPro" id="IPR036640">
    <property type="entry name" value="ABC1_TM_sf"/>
</dbReference>
<protein>
    <recommendedName>
        <fullName evidence="3">ABC-type xenobiotic transporter</fullName>
        <ecNumber evidence="3">7.6.2.2</ecNumber>
    </recommendedName>
</protein>
<feature type="compositionally biased region" description="Basic and acidic residues" evidence="13">
    <location>
        <begin position="915"/>
        <end position="935"/>
    </location>
</feature>
<feature type="transmembrane region" description="Helical" evidence="14">
    <location>
        <begin position="1073"/>
        <end position="1092"/>
    </location>
</feature>
<feature type="transmembrane region" description="Helical" evidence="14">
    <location>
        <begin position="339"/>
        <end position="358"/>
    </location>
</feature>
<dbReference type="PROSITE" id="PS50893">
    <property type="entry name" value="ABC_TRANSPORTER_2"/>
    <property type="match status" value="2"/>
</dbReference>
<keyword evidence="10 14" id="KW-1133">Transmembrane helix</keyword>
<evidence type="ECO:0000256" key="2">
    <source>
        <dbReference type="ARBA" id="ARBA00009726"/>
    </source>
</evidence>
<dbReference type="CDD" id="cd03250">
    <property type="entry name" value="ABCC_MRP_domain1"/>
    <property type="match status" value="1"/>
</dbReference>
<evidence type="ECO:0000313" key="18">
    <source>
        <dbReference type="Proteomes" id="UP000230069"/>
    </source>
</evidence>
<dbReference type="InterPro" id="IPR027417">
    <property type="entry name" value="P-loop_NTPase"/>
</dbReference>
<dbReference type="InterPro" id="IPR003439">
    <property type="entry name" value="ABC_transporter-like_ATP-bd"/>
</dbReference>
<dbReference type="CDD" id="cd03244">
    <property type="entry name" value="ABCC_MRP_domain2"/>
    <property type="match status" value="1"/>
</dbReference>
<keyword evidence="5 14" id="KW-0812">Transmembrane</keyword>
<evidence type="ECO:0000256" key="14">
    <source>
        <dbReference type="SAM" id="Phobius"/>
    </source>
</evidence>
<dbReference type="PANTHER" id="PTHR24223:SF330">
    <property type="entry name" value="ATP-BINDING CASSETTE SUB-FAMILY C MEMBER 10"/>
    <property type="match status" value="1"/>
</dbReference>
<evidence type="ECO:0000256" key="13">
    <source>
        <dbReference type="SAM" id="MobiDB-lite"/>
    </source>
</evidence>
<dbReference type="Gene3D" id="3.40.50.300">
    <property type="entry name" value="P-loop containing nucleotide triphosphate hydrolases"/>
    <property type="match status" value="2"/>
</dbReference>
<dbReference type="GO" id="GO:0008559">
    <property type="term" value="F:ABC-type xenobiotic transporter activity"/>
    <property type="evidence" value="ECO:0007669"/>
    <property type="project" value="UniProtKB-EC"/>
</dbReference>
<dbReference type="EC" id="7.6.2.2" evidence="3"/>
<keyword evidence="7" id="KW-0547">Nucleotide-binding</keyword>
<dbReference type="InterPro" id="IPR050173">
    <property type="entry name" value="ABC_transporter_C-like"/>
</dbReference>
<dbReference type="GO" id="GO:0016887">
    <property type="term" value="F:ATP hydrolysis activity"/>
    <property type="evidence" value="ECO:0007669"/>
    <property type="project" value="InterPro"/>
</dbReference>
<evidence type="ECO:0000256" key="11">
    <source>
        <dbReference type="ARBA" id="ARBA00023136"/>
    </source>
</evidence>
<dbReference type="InterPro" id="IPR011527">
    <property type="entry name" value="ABC1_TM_dom"/>
</dbReference>
<feature type="transmembrane region" description="Helical" evidence="14">
    <location>
        <begin position="480"/>
        <end position="503"/>
    </location>
</feature>
<feature type="domain" description="ABC transmembrane type-1" evidence="16">
    <location>
        <begin position="346"/>
        <end position="621"/>
    </location>
</feature>
<dbReference type="FunFam" id="1.20.1560.10:FF:000037">
    <property type="entry name" value="ATP-binding cassette subfamily C member 10"/>
    <property type="match status" value="1"/>
</dbReference>
<feature type="transmembrane region" description="Helical" evidence="14">
    <location>
        <begin position="12"/>
        <end position="30"/>
    </location>
</feature>
<dbReference type="PROSITE" id="PS50929">
    <property type="entry name" value="ABC_TM1F"/>
    <property type="match status" value="2"/>
</dbReference>
<evidence type="ECO:0000256" key="5">
    <source>
        <dbReference type="ARBA" id="ARBA00022692"/>
    </source>
</evidence>
<evidence type="ECO:0000256" key="3">
    <source>
        <dbReference type="ARBA" id="ARBA00012191"/>
    </source>
</evidence>
<proteinExistence type="inferred from homology"/>
<dbReference type="FunFam" id="1.20.1560.10:FF:000002">
    <property type="entry name" value="ABC transporter C family member 5"/>
    <property type="match status" value="1"/>
</dbReference>
<dbReference type="Proteomes" id="UP000230069">
    <property type="component" value="Unassembled WGS sequence"/>
</dbReference>
<comment type="similarity">
    <text evidence="2">Belongs to the ABC transporter superfamily. ABCC family. Conjugate transporter (TC 3.A.1.208) subfamily.</text>
</comment>
<feature type="transmembrane region" description="Helical" evidence="14">
    <location>
        <begin position="177"/>
        <end position="197"/>
    </location>
</feature>
<dbReference type="GO" id="GO:0005524">
    <property type="term" value="F:ATP binding"/>
    <property type="evidence" value="ECO:0007669"/>
    <property type="project" value="UniProtKB-KW"/>
</dbReference>
<feature type="domain" description="ABC transmembrane type-1" evidence="16">
    <location>
        <begin position="959"/>
        <end position="1246"/>
    </location>
</feature>
<evidence type="ECO:0000259" key="16">
    <source>
        <dbReference type="PROSITE" id="PS50929"/>
    </source>
</evidence>
<keyword evidence="6" id="KW-0677">Repeat</keyword>
<dbReference type="GO" id="GO:0016020">
    <property type="term" value="C:membrane"/>
    <property type="evidence" value="ECO:0007669"/>
    <property type="project" value="UniProtKB-SubCell"/>
</dbReference>
<dbReference type="SMART" id="SM00382">
    <property type="entry name" value="AAA"/>
    <property type="match status" value="2"/>
</dbReference>
<dbReference type="PANTHER" id="PTHR24223">
    <property type="entry name" value="ATP-BINDING CASSETTE SUB-FAMILY C"/>
    <property type="match status" value="1"/>
</dbReference>
<dbReference type="Pfam" id="PF00005">
    <property type="entry name" value="ABC_tran"/>
    <property type="match status" value="2"/>
</dbReference>
<evidence type="ECO:0000256" key="9">
    <source>
        <dbReference type="ARBA" id="ARBA00022967"/>
    </source>
</evidence>
<dbReference type="Pfam" id="PF00664">
    <property type="entry name" value="ABC_membrane"/>
    <property type="match status" value="2"/>
</dbReference>
<feature type="transmembrane region" description="Helical" evidence="14">
    <location>
        <begin position="998"/>
        <end position="1019"/>
    </location>
</feature>
<feature type="non-terminal residue" evidence="17">
    <location>
        <position position="1"/>
    </location>
</feature>
<evidence type="ECO:0000313" key="17">
    <source>
        <dbReference type="EMBL" id="PIA65652.1"/>
    </source>
</evidence>
<gene>
    <name evidence="17" type="ORF">AQUCO_00100866v1</name>
</gene>
<sequence>KGHVFASTFPCWLQFLLFHTSTTFLFHSLLSPSLTQFKKMKFLNLVCPNSSSSVSDVNGFSQCFNYLVLGFGVNLITILLLIAALLRLIKRNVAGTTTTTTRIRRMLLPEKILWYLLPSLGVCLSLHNLLLLSMRALQGHHVVYYEWSFRCSQFLVWAIIILFWRHSQRSLLVCNQVLCFWWIARLLLTTAYFFSVFSSLKVLYLFEESVSLLVDVVFGVFLNVVRVMQTSTKRSSHICRNYGLEDPLLDCEEDLEELHHTDLNPIAINYWRMLTFKSVNPVMACGSRKQLNVDDLIQLPIELNPSSSYSALLSCWVVEQSKNSSPPSLFGAIYYAYRWPYFCLGLLKVFNDCIGFAGPLLLNKLIWFLQKGSGNLDGYILALALGLSSVIKSFLDTQYTFRLSKLKLKLRASIMSIIYRKCLFVSLAERSIFSEGEIQTFMSIDAERTVNMCNSLHDVWSLPLQIGVALYLLYTQVKFAFLSGITITILLIPVNRWLAILIARATQEMMKQKDERIQRSGELLTYIRTLKMYGWELLFAGRLRDTRVMEVKFLSTRKYLDAWCVFFWATTPTLFSLFTFGLFTLTGNTLNAATVFTCLALFNTLISPLNSFPWVINGLVDAIVSTRRLSNFLSCSEITSEPVQIAEPSSLPITVCLAEPAQHMAVVMRNVSSVWSSSKEEQSSVLHNITLDLPKGFLITVIGEVGSGKSSLLNSVLGEMRLIQGSMHSHGSIAYVPQVSWIMSGTIRDNILFGKNYDAKSRYTEVLEACALDVDVALMAGGDLSYVGEKGVTLSGGQKVRVALARAVYHGANIFLLDDVLSAVDAQVACWILHKAIQGPLMNQQTRILCTHNPQAIYLANMIVIMDKGHVKWTGLLAEFVASPYSTIPSLKESLVSTSQLLEQESNNSSSGESIHPESDYLGRSEEAQVTETETRKEGTVDLSVYKNYAKFCSWPITVVVCLSAVLMQASRNGNDLWLSFWVDTTAETHKTKYSTSFYLVILCIFCVINSFLTLARAFSFAFGGLRAAVQVHNRLLNKLISAPVQFFDQTPTGRILNRLSSDLYTIDDSLPFILNILLANFIGLVGLLIILSYVQVIFLILLLPFWYVYSNLQFYYRSTSRELRRLDSVARSPIYASFTETLDGSSTIRAFGAKEHFLARFIEHIALYQQTSYSEVMASLWLSLRLQLLAAFVIFFIAVMAVIGSRGGFPINFSSPGLVGLALSYAAPFVSLLSSYLASFTETEKEMVSVERVLQYMDVPQEDLQGRISVHPNWPFQGQIDFQHVTLRYMPSLPAALNDITFTIAGGTQVGIIGRTGAGKSSVLNALFRLSPICGGSIFVDKVNVVDVPIRDLRSQFAVVPQSPFLFQGSLRDNLDPYQMIDDSMIWETLEKCHVKDEVEAAGGLMIHIKEGGISFSVGQRQLLCLARALLRSSKLLCLDECTANVDTQTASILQNAICGHCEWMTVITIAHRISTVMNMDNILILDQGVLVEQGNPRALLQDGSSIFSSFAKASTL</sequence>
<dbReference type="PROSITE" id="PS00211">
    <property type="entry name" value="ABC_TRANSPORTER_1"/>
    <property type="match status" value="2"/>
</dbReference>
<keyword evidence="18" id="KW-1185">Reference proteome</keyword>
<dbReference type="InterPro" id="IPR003593">
    <property type="entry name" value="AAA+_ATPase"/>
</dbReference>
<feature type="region of interest" description="Disordered" evidence="13">
    <location>
        <begin position="902"/>
        <end position="935"/>
    </location>
</feature>
<feature type="transmembrane region" description="Helical" evidence="14">
    <location>
        <begin position="147"/>
        <end position="165"/>
    </location>
</feature>